<sequence length="73" mass="7953">MAASLRLIGIDEPRDLSGKDALALYRALCRASGQRQDPCVLDTFMAATDFMAGAPAAPWWAYTARRKAAFGEF</sequence>
<evidence type="ECO:0000313" key="2">
    <source>
        <dbReference type="Proteomes" id="UP000529637"/>
    </source>
</evidence>
<keyword evidence="2" id="KW-1185">Reference proteome</keyword>
<protein>
    <submittedName>
        <fullName evidence="1">Mitomycin resistance protein</fullName>
    </submittedName>
</protein>
<dbReference type="InterPro" id="IPR021725">
    <property type="entry name" value="Cdd1"/>
</dbReference>
<dbReference type="Pfam" id="PF11731">
    <property type="entry name" value="Cdd1"/>
    <property type="match status" value="1"/>
</dbReference>
<reference evidence="1 2" key="1">
    <citation type="submission" date="2020-06" db="EMBL/GenBank/DDBJ databases">
        <title>Schlegella sp. ID0723 isolated from air conditioner.</title>
        <authorList>
            <person name="Kim D.Y."/>
            <person name="Kim D.-U."/>
        </authorList>
    </citation>
    <scope>NUCLEOTIDE SEQUENCE [LARGE SCALE GENOMIC DNA]</scope>
    <source>
        <strain evidence="1 2">ID0723</strain>
    </source>
</reference>
<accession>A0A7Y6NRC0</accession>
<organism evidence="1 2">
    <name type="scientific">Piscinibacter koreensis</name>
    <dbReference type="NCBI Taxonomy" id="2742824"/>
    <lineage>
        <taxon>Bacteria</taxon>
        <taxon>Pseudomonadati</taxon>
        <taxon>Pseudomonadota</taxon>
        <taxon>Betaproteobacteria</taxon>
        <taxon>Burkholderiales</taxon>
        <taxon>Sphaerotilaceae</taxon>
        <taxon>Piscinibacter</taxon>
    </lineage>
</organism>
<dbReference type="AlphaFoldDB" id="A0A7Y6NRC0"/>
<comment type="caution">
    <text evidence="1">The sequence shown here is derived from an EMBL/GenBank/DDBJ whole genome shotgun (WGS) entry which is preliminary data.</text>
</comment>
<name>A0A7Y6NRC0_9BURK</name>
<dbReference type="Proteomes" id="UP000529637">
    <property type="component" value="Unassembled WGS sequence"/>
</dbReference>
<dbReference type="EMBL" id="JABWMJ010000009">
    <property type="protein sequence ID" value="NUZ07792.1"/>
    <property type="molecule type" value="Genomic_DNA"/>
</dbReference>
<evidence type="ECO:0000313" key="1">
    <source>
        <dbReference type="EMBL" id="NUZ07792.1"/>
    </source>
</evidence>
<proteinExistence type="predicted"/>
<gene>
    <name evidence="1" type="ORF">HQN59_18675</name>
</gene>